<name>A0A1E3H8A5_9HYPH</name>
<comment type="similarity">
    <text evidence="2">Belongs to the RmuC family.</text>
</comment>
<dbReference type="RefSeq" id="WP_069305539.1">
    <property type="nucleotide sequence ID" value="NZ_MCRJ01000003.1"/>
</dbReference>
<organism evidence="8 9">
    <name type="scientific">Methylobrevis pamukkalensis</name>
    <dbReference type="NCBI Taxonomy" id="1439726"/>
    <lineage>
        <taxon>Bacteria</taxon>
        <taxon>Pseudomonadati</taxon>
        <taxon>Pseudomonadota</taxon>
        <taxon>Alphaproteobacteria</taxon>
        <taxon>Hyphomicrobiales</taxon>
        <taxon>Pleomorphomonadaceae</taxon>
        <taxon>Methylobrevis</taxon>
    </lineage>
</organism>
<reference evidence="8 9" key="1">
    <citation type="submission" date="2016-07" db="EMBL/GenBank/DDBJ databases">
        <title>Draft Genome Sequence of Methylobrevis pamukkalensis PK2.</title>
        <authorList>
            <person name="Vasilenko O.V."/>
            <person name="Doronina N.V."/>
            <person name="Shmareva M.N."/>
            <person name="Tarlachkov S.V."/>
            <person name="Mustakhimov I."/>
            <person name="Trotsenko Y.A."/>
        </authorList>
    </citation>
    <scope>NUCLEOTIDE SEQUENCE [LARGE SCALE GENOMIC DNA]</scope>
    <source>
        <strain evidence="8 9">PK2</strain>
    </source>
</reference>
<keyword evidence="5" id="KW-0233">DNA recombination</keyword>
<dbReference type="Pfam" id="PF02646">
    <property type="entry name" value="RmuC"/>
    <property type="match status" value="1"/>
</dbReference>
<feature type="region of interest" description="Disordered" evidence="6">
    <location>
        <begin position="352"/>
        <end position="387"/>
    </location>
</feature>
<dbReference type="Proteomes" id="UP000094622">
    <property type="component" value="Unassembled WGS sequence"/>
</dbReference>
<dbReference type="AlphaFoldDB" id="A0A1E3H8A5"/>
<evidence type="ECO:0000256" key="7">
    <source>
        <dbReference type="SAM" id="Phobius"/>
    </source>
</evidence>
<evidence type="ECO:0000256" key="2">
    <source>
        <dbReference type="ARBA" id="ARBA00009840"/>
    </source>
</evidence>
<keyword evidence="7" id="KW-0472">Membrane</keyword>
<evidence type="ECO:0000256" key="6">
    <source>
        <dbReference type="SAM" id="MobiDB-lite"/>
    </source>
</evidence>
<sequence length="387" mass="42312">MSDLLARFRAADPELLLAAALGLGLLILVYGLGRAGRGRALADSEARIGELMRLQSEMTGRMQTMAEIFSTRQGDLARALGERIDGLAHKVGGNMAETTRATGEQLSRLHERMAVIDRAQTVMADLAGEVMELQGILADKQLRGAFGQGRMEAIVADALPLGGYSFQATLSNGTRPDCLVFLPGGAPALAVDAKFPLEAFERRRAARDEESRHTAGIQARRDLAKHVGDIRQRYFIPGETFDTAFLFVPSEAIFADIHEHFADVVDKATRLRVLIVSPSLLMLSIQVVQSVLRDTRMKEQAHLIRTEVSHLLDDVGRLRERCLNLQKHFGQATGDLDQILISSEKISRRGGRIDALGFEDAGRDQGQDRGPDRSQDRGQPVSARAAG</sequence>
<keyword evidence="7" id="KW-0812">Transmembrane</keyword>
<keyword evidence="9" id="KW-1185">Reference proteome</keyword>
<comment type="caution">
    <text evidence="8">The sequence shown here is derived from an EMBL/GenBank/DDBJ whole genome shotgun (WGS) entry which is preliminary data.</text>
</comment>
<proteinExistence type="inferred from homology"/>
<gene>
    <name evidence="8" type="primary">rmuC</name>
    <name evidence="8" type="ORF">A6302_00312</name>
</gene>
<dbReference type="GO" id="GO:0006310">
    <property type="term" value="P:DNA recombination"/>
    <property type="evidence" value="ECO:0007669"/>
    <property type="project" value="UniProtKB-KW"/>
</dbReference>
<dbReference type="EMBL" id="MCRJ01000003">
    <property type="protein sequence ID" value="ODN72385.1"/>
    <property type="molecule type" value="Genomic_DNA"/>
</dbReference>
<dbReference type="InterPro" id="IPR003798">
    <property type="entry name" value="DNA_recombination_RmuC"/>
</dbReference>
<keyword evidence="4" id="KW-0175">Coiled coil</keyword>
<keyword evidence="7" id="KW-1133">Transmembrane helix</keyword>
<protein>
    <recommendedName>
        <fullName evidence="3">DNA recombination protein RmuC homolog</fullName>
    </recommendedName>
</protein>
<dbReference type="PANTHER" id="PTHR30563:SF0">
    <property type="entry name" value="DNA RECOMBINATION PROTEIN RMUC"/>
    <property type="match status" value="1"/>
</dbReference>
<evidence type="ECO:0000313" key="9">
    <source>
        <dbReference type="Proteomes" id="UP000094622"/>
    </source>
</evidence>
<dbReference type="OrthoDB" id="370725at2"/>
<evidence type="ECO:0000256" key="1">
    <source>
        <dbReference type="ARBA" id="ARBA00003416"/>
    </source>
</evidence>
<dbReference type="PANTHER" id="PTHR30563">
    <property type="entry name" value="DNA RECOMBINATION PROTEIN RMUC"/>
    <property type="match status" value="1"/>
</dbReference>
<feature type="transmembrane region" description="Helical" evidence="7">
    <location>
        <begin position="15"/>
        <end position="33"/>
    </location>
</feature>
<accession>A0A1E3H8A5</accession>
<comment type="function">
    <text evidence="1">Involved in DNA recombination.</text>
</comment>
<dbReference type="PATRIC" id="fig|1439726.3.peg.328"/>
<evidence type="ECO:0000256" key="4">
    <source>
        <dbReference type="ARBA" id="ARBA00023054"/>
    </source>
</evidence>
<evidence type="ECO:0000256" key="5">
    <source>
        <dbReference type="ARBA" id="ARBA00023172"/>
    </source>
</evidence>
<evidence type="ECO:0000256" key="3">
    <source>
        <dbReference type="ARBA" id="ARBA00021840"/>
    </source>
</evidence>
<feature type="compositionally biased region" description="Basic and acidic residues" evidence="6">
    <location>
        <begin position="360"/>
        <end position="376"/>
    </location>
</feature>
<evidence type="ECO:0000313" key="8">
    <source>
        <dbReference type="EMBL" id="ODN72385.1"/>
    </source>
</evidence>